<accession>A0A7C1E215</accession>
<protein>
    <submittedName>
        <fullName evidence="4">Aldehyde dehydrogenase family protein</fullName>
    </submittedName>
</protein>
<gene>
    <name evidence="4" type="ORF">ENO04_00845</name>
</gene>
<dbReference type="SUPFAM" id="SSF53720">
    <property type="entry name" value="ALDH-like"/>
    <property type="match status" value="1"/>
</dbReference>
<dbReference type="PANTHER" id="PTHR42991">
    <property type="entry name" value="ALDEHYDE DEHYDROGENASE"/>
    <property type="match status" value="1"/>
</dbReference>
<dbReference type="Gene3D" id="3.40.309.10">
    <property type="entry name" value="Aldehyde Dehydrogenase, Chain A, domain 2"/>
    <property type="match status" value="1"/>
</dbReference>
<evidence type="ECO:0000313" key="4">
    <source>
        <dbReference type="EMBL" id="HDS10160.1"/>
    </source>
</evidence>
<comment type="similarity">
    <text evidence="1">Belongs to the aldehyde dehydrogenase family.</text>
</comment>
<dbReference type="AlphaFoldDB" id="A0A7C1E215"/>
<dbReference type="Gene3D" id="3.40.605.10">
    <property type="entry name" value="Aldehyde Dehydrogenase, Chain A, domain 1"/>
    <property type="match status" value="1"/>
</dbReference>
<dbReference type="InterPro" id="IPR051020">
    <property type="entry name" value="ALDH-related_metabolic_enz"/>
</dbReference>
<dbReference type="InterPro" id="IPR016161">
    <property type="entry name" value="Ald_DH/histidinol_DH"/>
</dbReference>
<organism evidence="4">
    <name type="scientific">Fervidicoccus fontis</name>
    <dbReference type="NCBI Taxonomy" id="683846"/>
    <lineage>
        <taxon>Archaea</taxon>
        <taxon>Thermoproteota</taxon>
        <taxon>Thermoprotei</taxon>
        <taxon>Fervidicoccales</taxon>
        <taxon>Fervidicoccaceae</taxon>
        <taxon>Fervidicoccus</taxon>
    </lineage>
</organism>
<sequence>MNSENNLCRFKPYLPIGYVNGEGGILRKKSPINNEDIALIELLSVEQAVRGIDVLYEEGRWKARNTPGEKRLDILFRVAQRIEELKEDFINALVYDAGKPIETARGEVTASLDRIKKAMMDLREIRGDHIPGDWDIHTLETEGLVRREPYGIVAIITPFNYPLYDVVMKFVSAFIAGNALIIKPSTEAPMPAILFVKAVLDSGFPAKSIMLALMKGSDFSKVLRDKRIAAVMFTGSSETGKRILVEGGIKSYLLELGGGDPAIVLRDANLEQAATDVVKGIISYSGQRCDAIKLVLVEEPIYETFKNLLISEMKKQVVIGDPREPGITVGPLINKDSVILFLDAVKDAVEKGGKILLGGRALKDNYVEPALIEIDKEKVRETKAYQQEIFAPIALLVKVNDLDEAIKIANGRPYGLDAAIFSKNIDWIRKAIRLLEVGAVYVNMFPRHGIGYYPYGGRKESGIGIEGIGYSINYVAAYKSVVFNYKGARVWEYY</sequence>
<dbReference type="GO" id="GO:0008911">
    <property type="term" value="F:lactaldehyde dehydrogenase (NAD+) activity"/>
    <property type="evidence" value="ECO:0007669"/>
    <property type="project" value="TreeGrafter"/>
</dbReference>
<name>A0A7C1E215_9CREN</name>
<dbReference type="EMBL" id="DSDY01000033">
    <property type="protein sequence ID" value="HDS10160.1"/>
    <property type="molecule type" value="Genomic_DNA"/>
</dbReference>
<dbReference type="PANTHER" id="PTHR42991:SF1">
    <property type="entry name" value="ALDEHYDE DEHYDROGENASE"/>
    <property type="match status" value="1"/>
</dbReference>
<comment type="caution">
    <text evidence="4">The sequence shown here is derived from an EMBL/GenBank/DDBJ whole genome shotgun (WGS) entry which is preliminary data.</text>
</comment>
<proteinExistence type="inferred from homology"/>
<dbReference type="InterPro" id="IPR015590">
    <property type="entry name" value="Aldehyde_DH_dom"/>
</dbReference>
<evidence type="ECO:0000256" key="2">
    <source>
        <dbReference type="ARBA" id="ARBA00023002"/>
    </source>
</evidence>
<evidence type="ECO:0000259" key="3">
    <source>
        <dbReference type="Pfam" id="PF00171"/>
    </source>
</evidence>
<evidence type="ECO:0000256" key="1">
    <source>
        <dbReference type="ARBA" id="ARBA00009986"/>
    </source>
</evidence>
<dbReference type="InterPro" id="IPR016163">
    <property type="entry name" value="Ald_DH_C"/>
</dbReference>
<dbReference type="InterPro" id="IPR016162">
    <property type="entry name" value="Ald_DH_N"/>
</dbReference>
<reference evidence="4" key="1">
    <citation type="journal article" date="2020" name="mSystems">
        <title>Genome- and Community-Level Interaction Insights into Carbon Utilization and Element Cycling Functions of Hydrothermarchaeota in Hydrothermal Sediment.</title>
        <authorList>
            <person name="Zhou Z."/>
            <person name="Liu Y."/>
            <person name="Xu W."/>
            <person name="Pan J."/>
            <person name="Luo Z.H."/>
            <person name="Li M."/>
        </authorList>
    </citation>
    <scope>NUCLEOTIDE SEQUENCE [LARGE SCALE GENOMIC DNA]</scope>
    <source>
        <strain evidence="4">SpSt-123</strain>
    </source>
</reference>
<keyword evidence="2" id="KW-0560">Oxidoreductase</keyword>
<dbReference type="Pfam" id="PF00171">
    <property type="entry name" value="Aldedh"/>
    <property type="match status" value="1"/>
</dbReference>
<feature type="domain" description="Aldehyde dehydrogenase" evidence="3">
    <location>
        <begin position="22"/>
        <end position="481"/>
    </location>
</feature>